<dbReference type="EMBL" id="JADEYS010000016">
    <property type="protein sequence ID" value="MBE9398585.1"/>
    <property type="molecule type" value="Genomic_DNA"/>
</dbReference>
<dbReference type="AlphaFoldDB" id="A0A8J7K6J9"/>
<organism evidence="9 10">
    <name type="scientific">Pontibacterium sinense</name>
    <dbReference type="NCBI Taxonomy" id="2781979"/>
    <lineage>
        <taxon>Bacteria</taxon>
        <taxon>Pseudomonadati</taxon>
        <taxon>Pseudomonadota</taxon>
        <taxon>Gammaproteobacteria</taxon>
        <taxon>Oceanospirillales</taxon>
        <taxon>Oceanospirillaceae</taxon>
        <taxon>Pontibacterium</taxon>
    </lineage>
</organism>
<evidence type="ECO:0000256" key="3">
    <source>
        <dbReference type="ARBA" id="ARBA00022448"/>
    </source>
</evidence>
<evidence type="ECO:0000313" key="10">
    <source>
        <dbReference type="Proteomes" id="UP000640333"/>
    </source>
</evidence>
<keyword evidence="3" id="KW-0813">Transport</keyword>
<gene>
    <name evidence="9" type="ORF">IOQ59_15110</name>
</gene>
<feature type="transmembrane region" description="Helical" evidence="8">
    <location>
        <begin position="183"/>
        <end position="200"/>
    </location>
</feature>
<feature type="transmembrane region" description="Helical" evidence="8">
    <location>
        <begin position="206"/>
        <end position="223"/>
    </location>
</feature>
<keyword evidence="10" id="KW-1185">Reference proteome</keyword>
<protein>
    <submittedName>
        <fullName evidence="9">AzlC family ABC transporter permease</fullName>
    </submittedName>
</protein>
<comment type="caution">
    <text evidence="9">The sequence shown here is derived from an EMBL/GenBank/DDBJ whole genome shotgun (WGS) entry which is preliminary data.</text>
</comment>
<feature type="transmembrane region" description="Helical" evidence="8">
    <location>
        <begin position="67"/>
        <end position="88"/>
    </location>
</feature>
<comment type="similarity">
    <text evidence="2">Belongs to the AzlC family.</text>
</comment>
<dbReference type="GO" id="GO:1903785">
    <property type="term" value="P:L-valine transmembrane transport"/>
    <property type="evidence" value="ECO:0007669"/>
    <property type="project" value="TreeGrafter"/>
</dbReference>
<feature type="transmembrane region" description="Helical" evidence="8">
    <location>
        <begin position="138"/>
        <end position="171"/>
    </location>
</feature>
<dbReference type="PANTHER" id="PTHR34979:SF1">
    <property type="entry name" value="INNER MEMBRANE PROTEIN YGAZ"/>
    <property type="match status" value="1"/>
</dbReference>
<sequence>MSVSLNQIVFKATLPVMFGYIPLGMAFGVLFSELGYHWLFACAMGVFIFAGAAQFLAVGLLANHAGLLEIFITIFLLNSRHIFYGISLLSSMKAKGWRRFYLIFGLTDETFSLLTSTQPPEGMDKTDYQLRVTLFNQSYWVLGCTLGGWLGTQISLSTAGIEFVLPALFMVLAIEQYRHLRQAAPFALALLIGVGVLLFISQDQMLLISILISVATLLLYKGGERWNPYRI</sequence>
<keyword evidence="4" id="KW-1003">Cell membrane</keyword>
<dbReference type="InterPro" id="IPR011606">
    <property type="entry name" value="Brnchd-chn_aa_trnsp_permease"/>
</dbReference>
<accession>A0A8J7K6J9</accession>
<evidence type="ECO:0000313" key="9">
    <source>
        <dbReference type="EMBL" id="MBE9398585.1"/>
    </source>
</evidence>
<evidence type="ECO:0000256" key="2">
    <source>
        <dbReference type="ARBA" id="ARBA00010735"/>
    </source>
</evidence>
<keyword evidence="5 8" id="KW-0812">Transmembrane</keyword>
<comment type="subcellular location">
    <subcellularLocation>
        <location evidence="1">Cell membrane</location>
        <topology evidence="1">Multi-pass membrane protein</topology>
    </subcellularLocation>
</comment>
<dbReference type="Proteomes" id="UP000640333">
    <property type="component" value="Unassembled WGS sequence"/>
</dbReference>
<dbReference type="PANTHER" id="PTHR34979">
    <property type="entry name" value="INNER MEMBRANE PROTEIN YGAZ"/>
    <property type="match status" value="1"/>
</dbReference>
<name>A0A8J7K6J9_9GAMM</name>
<evidence type="ECO:0000256" key="5">
    <source>
        <dbReference type="ARBA" id="ARBA00022692"/>
    </source>
</evidence>
<dbReference type="Pfam" id="PF03591">
    <property type="entry name" value="AzlC"/>
    <property type="match status" value="1"/>
</dbReference>
<evidence type="ECO:0000256" key="6">
    <source>
        <dbReference type="ARBA" id="ARBA00022989"/>
    </source>
</evidence>
<evidence type="ECO:0000256" key="7">
    <source>
        <dbReference type="ARBA" id="ARBA00023136"/>
    </source>
</evidence>
<evidence type="ECO:0000256" key="4">
    <source>
        <dbReference type="ARBA" id="ARBA00022475"/>
    </source>
</evidence>
<reference evidence="9" key="1">
    <citation type="submission" date="2020-10" db="EMBL/GenBank/DDBJ databases">
        <title>Bacterium isolated from coastal waters sediment.</title>
        <authorList>
            <person name="Chen R.-J."/>
            <person name="Lu D.-C."/>
            <person name="Zhu K.-L."/>
            <person name="Du Z.-J."/>
        </authorList>
    </citation>
    <scope>NUCLEOTIDE SEQUENCE</scope>
    <source>
        <strain evidence="9">N1Y112</strain>
    </source>
</reference>
<evidence type="ECO:0000256" key="8">
    <source>
        <dbReference type="SAM" id="Phobius"/>
    </source>
</evidence>
<feature type="transmembrane region" description="Helical" evidence="8">
    <location>
        <begin position="38"/>
        <end position="61"/>
    </location>
</feature>
<feature type="transmembrane region" description="Helical" evidence="8">
    <location>
        <begin position="12"/>
        <end position="31"/>
    </location>
</feature>
<proteinExistence type="inferred from homology"/>
<dbReference type="GO" id="GO:0005886">
    <property type="term" value="C:plasma membrane"/>
    <property type="evidence" value="ECO:0007669"/>
    <property type="project" value="UniProtKB-SubCell"/>
</dbReference>
<keyword evidence="7 8" id="KW-0472">Membrane</keyword>
<evidence type="ECO:0000256" key="1">
    <source>
        <dbReference type="ARBA" id="ARBA00004651"/>
    </source>
</evidence>
<keyword evidence="6 8" id="KW-1133">Transmembrane helix</keyword>